<protein>
    <submittedName>
        <fullName evidence="1">Uncharacterized protein</fullName>
    </submittedName>
</protein>
<reference evidence="2" key="1">
    <citation type="journal article" date="2023" name="G3 (Bethesda)">
        <title>Genome assembly and association tests identify interacting loci associated with vigor, precocity, and sex in interspecific pistachio rootstocks.</title>
        <authorList>
            <person name="Palmer W."/>
            <person name="Jacygrad E."/>
            <person name="Sagayaradj S."/>
            <person name="Cavanaugh K."/>
            <person name="Han R."/>
            <person name="Bertier L."/>
            <person name="Beede B."/>
            <person name="Kafkas S."/>
            <person name="Golino D."/>
            <person name="Preece J."/>
            <person name="Michelmore R."/>
        </authorList>
    </citation>
    <scope>NUCLEOTIDE SEQUENCE [LARGE SCALE GENOMIC DNA]</scope>
</reference>
<sequence length="1343" mass="146068">MVGMTNSSLRETYASLVFSTKAAMDIPLKLEYLRRLKQDLIEEENVIVISEILPRIFDLQSDSFAPVRKFVTEIIGEVGLKHVQFLPEIMPVLISVLDDSAPAVARQAITCGLDLFRSTLVKLAIQGLHSSELDNSVESSWTWILKFKEKIYLMAFQGSGGVRLLALKFVEAVILLYTPDPNGSLKPSPDEGNLVEFNISWLRGGHPVLNIGDLSIEAGEKLGLLLDQLRFPTVKSLSSLVIVVLINSNSPSFLIMFLFSLSAIAKKRPAYYGRILPVLLALDPPSSVIKGMHLSSAHHALKNALLSCLKCTHPGAAPLDALKEMKAGELAERALSQVCKANGSVEDIKNDLPVIKEEKPSIQACDDVRTNLGRKRSGADDNSDPDEENEVSGKRVRSTLSVSEESSKALNRNIIVSQDQIPSTGSASNKGHGDTGPVQQLVAMFGVLVAQGENAIRSLQILISSISADLLAEVVMANMCNLPLNCSQADGDEESVLEMTIIGSDTGAKYPASFLADVLSLSSSFLPIASLLDEQHSMANDAAKPQREEELLAPAVADGAVLFDGFTPEAEVAALPTGVVASSDVLPKKENSDLSISSDNHDVGSLESDIPGLNSSACNDGFSETFVTSSLATKDIEDVSQEQETGERSLLDLPSVSTDRSEETSPKTATMDPNSLIASTATSVTLSSPFALPKMSAPVVDLADEQKDQLQNSAFMRILKAYKQVAVAGGSQIRFSLLAYIGVEFPSELDPWKPLQEHILEDYVNHEGQELTLRVLYRLYGEAEEERDFFSSTTASAVYETFLLTVAETLRDSFPPSDKSLSRLLCEVPYLPKSVVKFLECLCSPGNGDKSDKDLQSGDRVTQGLSAVWSLILLRPPLQDVCLRIALQSAVHHLEEVRMKAIRLVANKLYPLSSIAQQIEDFARETLLSVINVDSSERADANGSTIEALKDSDLEKPSNDLLSVGALGKDISTDTHQSCTTQSASFLSIPQAQRCMSLYFALCTKKHSLFHQIFVIYKDASTAVKQAVQRHIPILVRTMGSSSGLLEIISDPPSGSESLLMQVLHTLTDGTVPSPELIFTIRKLYDSKLKDVEILIPVLPFLPREEALLIFPRLVNLPLDKFQAALARTLQGSSNSGAQLSPAEVLIAIHGIDPDRDGIPLKKAFIFLNACNACFEQRQIFTQQVLAKVLNQLVEQIPLPLLFMRTVLQAIGAFPALVEFVMEILSRLISKQIWKYPKLWVGFLKCAHLTQPQSFNVLLQLPPPQLENALNRIAALKAPLIAHASQLNIRSSLPRSVLAVLGIASDSQTSSQAQTSQGQTGDINNSEKETMTDKSKEESSSAS</sequence>
<comment type="caution">
    <text evidence="1">The sequence shown here is derived from an EMBL/GenBank/DDBJ whole genome shotgun (WGS) entry which is preliminary data.</text>
</comment>
<name>A0ACC1ARG7_9ROSI</name>
<accession>A0ACC1ARG7</accession>
<evidence type="ECO:0000313" key="2">
    <source>
        <dbReference type="Proteomes" id="UP001164250"/>
    </source>
</evidence>
<evidence type="ECO:0000313" key="1">
    <source>
        <dbReference type="EMBL" id="KAJ0089238.1"/>
    </source>
</evidence>
<proteinExistence type="predicted"/>
<organism evidence="1 2">
    <name type="scientific">Pistacia atlantica</name>
    <dbReference type="NCBI Taxonomy" id="434234"/>
    <lineage>
        <taxon>Eukaryota</taxon>
        <taxon>Viridiplantae</taxon>
        <taxon>Streptophyta</taxon>
        <taxon>Embryophyta</taxon>
        <taxon>Tracheophyta</taxon>
        <taxon>Spermatophyta</taxon>
        <taxon>Magnoliopsida</taxon>
        <taxon>eudicotyledons</taxon>
        <taxon>Gunneridae</taxon>
        <taxon>Pentapetalae</taxon>
        <taxon>rosids</taxon>
        <taxon>malvids</taxon>
        <taxon>Sapindales</taxon>
        <taxon>Anacardiaceae</taxon>
        <taxon>Pistacia</taxon>
    </lineage>
</organism>
<gene>
    <name evidence="1" type="ORF">Patl1_31343</name>
</gene>
<dbReference type="Proteomes" id="UP001164250">
    <property type="component" value="Chromosome 9"/>
</dbReference>
<keyword evidence="2" id="KW-1185">Reference proteome</keyword>
<dbReference type="EMBL" id="CM047905">
    <property type="protein sequence ID" value="KAJ0089238.1"/>
    <property type="molecule type" value="Genomic_DNA"/>
</dbReference>